<dbReference type="InterPro" id="IPR005066">
    <property type="entry name" value="MoCF_OxRdtse_dimer"/>
</dbReference>
<accession>A0A0D2MH97</accession>
<dbReference type="PANTHER" id="PTHR19372:SF7">
    <property type="entry name" value="SULFITE OXIDASE, MITOCHONDRIAL"/>
    <property type="match status" value="1"/>
</dbReference>
<dbReference type="OMA" id="ANSGMEW"/>
<dbReference type="Pfam" id="PF03404">
    <property type="entry name" value="Mo-co_dimer"/>
    <property type="match status" value="1"/>
</dbReference>
<dbReference type="InterPro" id="IPR000572">
    <property type="entry name" value="OxRdtase_Mopterin-bd_dom"/>
</dbReference>
<sequence length="360" mass="39375">MDYATEPAHSDRLDIQQAQPFNAEPSAADLVEFSLTPEELVYCRNHGPVRLFDEETYFVTFKGGEKGEVRLSFAQLKAACPKATIVAALQCAGIRRKEMGQLKPVQGVPWSDGVIANCRWGGILVSDLLKYVGLPTEGNVHVCFESYATLCQDDTYYGASIPVEKCLSGDSSVMLAYEMNGEPLSADHGGPLRVVVPGYLGARWVKWVDTVILSSEESPNFYQQRDYKILPPTVECKESAKPLWGKYPSMTALPLNSVVAQVARIADNTLYVKGYSTPGASGNVAAVDVSTDAGVTWQPAKITYQEGKWSWTLWEAEISCDAAHGTVHSRARDTAGNVQPHDGGWNFRGVAFNGWGVRGW</sequence>
<dbReference type="InterPro" id="IPR014756">
    <property type="entry name" value="Ig_E-set"/>
</dbReference>
<dbReference type="STRING" id="945553.A0A0D2MH97"/>
<dbReference type="SUPFAM" id="SSF56524">
    <property type="entry name" value="Oxidoreductase molybdopterin-binding domain"/>
    <property type="match status" value="1"/>
</dbReference>
<keyword evidence="4" id="KW-0560">Oxidoreductase</keyword>
<evidence type="ECO:0000256" key="4">
    <source>
        <dbReference type="ARBA" id="ARBA00023002"/>
    </source>
</evidence>
<dbReference type="FunFam" id="3.90.420.10:FF:000002">
    <property type="entry name" value="sulfite oxidase, mitochondrial"/>
    <property type="match status" value="1"/>
</dbReference>
<dbReference type="Gene3D" id="3.90.420.10">
    <property type="entry name" value="Oxidoreductase, molybdopterin-binding domain"/>
    <property type="match status" value="1"/>
</dbReference>
<evidence type="ECO:0000313" key="7">
    <source>
        <dbReference type="EMBL" id="KJA23013.1"/>
    </source>
</evidence>
<name>A0A0D2MH97_HYPSF</name>
<dbReference type="PRINTS" id="PR00407">
    <property type="entry name" value="EUMOPTERIN"/>
</dbReference>
<gene>
    <name evidence="7" type="ORF">HYPSUDRAFT_138509</name>
</gene>
<keyword evidence="8" id="KW-1185">Reference proteome</keyword>
<organism evidence="7 8">
    <name type="scientific">Hypholoma sublateritium (strain FD-334 SS-4)</name>
    <dbReference type="NCBI Taxonomy" id="945553"/>
    <lineage>
        <taxon>Eukaryota</taxon>
        <taxon>Fungi</taxon>
        <taxon>Dikarya</taxon>
        <taxon>Basidiomycota</taxon>
        <taxon>Agaricomycotina</taxon>
        <taxon>Agaricomycetes</taxon>
        <taxon>Agaricomycetidae</taxon>
        <taxon>Agaricales</taxon>
        <taxon>Agaricineae</taxon>
        <taxon>Strophariaceae</taxon>
        <taxon>Hypholoma</taxon>
    </lineage>
</organism>
<keyword evidence="2" id="KW-0500">Molybdenum</keyword>
<dbReference type="Proteomes" id="UP000054270">
    <property type="component" value="Unassembled WGS sequence"/>
</dbReference>
<evidence type="ECO:0000256" key="2">
    <source>
        <dbReference type="ARBA" id="ARBA00022505"/>
    </source>
</evidence>
<dbReference type="PANTHER" id="PTHR19372">
    <property type="entry name" value="SULFITE REDUCTASE"/>
    <property type="match status" value="1"/>
</dbReference>
<dbReference type="InterPro" id="IPR008335">
    <property type="entry name" value="Mopterin_OxRdtase_euk"/>
</dbReference>
<feature type="domain" description="Moybdenum cofactor oxidoreductase dimerisation" evidence="6">
    <location>
        <begin position="256"/>
        <end position="355"/>
    </location>
</feature>
<proteinExistence type="predicted"/>
<dbReference type="GO" id="GO:0043546">
    <property type="term" value="F:molybdopterin cofactor binding"/>
    <property type="evidence" value="ECO:0007669"/>
    <property type="project" value="TreeGrafter"/>
</dbReference>
<dbReference type="Gene3D" id="2.60.40.650">
    <property type="match status" value="1"/>
</dbReference>
<feature type="domain" description="Oxidoreductase molybdopterin-binding" evidence="5">
    <location>
        <begin position="46"/>
        <end position="222"/>
    </location>
</feature>
<dbReference type="GO" id="GO:0006790">
    <property type="term" value="P:sulfur compound metabolic process"/>
    <property type="evidence" value="ECO:0007669"/>
    <property type="project" value="TreeGrafter"/>
</dbReference>
<dbReference type="EMBL" id="KN817546">
    <property type="protein sequence ID" value="KJA23013.1"/>
    <property type="molecule type" value="Genomic_DNA"/>
</dbReference>
<protein>
    <recommendedName>
        <fullName evidence="9">Sulfite oxidase</fullName>
    </recommendedName>
</protein>
<keyword evidence="3" id="KW-0479">Metal-binding</keyword>
<evidence type="ECO:0000313" key="8">
    <source>
        <dbReference type="Proteomes" id="UP000054270"/>
    </source>
</evidence>
<evidence type="ECO:0000256" key="1">
    <source>
        <dbReference type="ARBA" id="ARBA00001924"/>
    </source>
</evidence>
<dbReference type="GO" id="GO:0020037">
    <property type="term" value="F:heme binding"/>
    <property type="evidence" value="ECO:0007669"/>
    <property type="project" value="TreeGrafter"/>
</dbReference>
<dbReference type="AlphaFoldDB" id="A0A0D2MH97"/>
<dbReference type="OrthoDB" id="10051395at2759"/>
<evidence type="ECO:0000256" key="3">
    <source>
        <dbReference type="ARBA" id="ARBA00022723"/>
    </source>
</evidence>
<dbReference type="GO" id="GO:0030151">
    <property type="term" value="F:molybdenum ion binding"/>
    <property type="evidence" value="ECO:0007669"/>
    <property type="project" value="InterPro"/>
</dbReference>
<dbReference type="SUPFAM" id="SSF81296">
    <property type="entry name" value="E set domains"/>
    <property type="match status" value="1"/>
</dbReference>
<evidence type="ECO:0008006" key="9">
    <source>
        <dbReference type="Google" id="ProtNLM"/>
    </source>
</evidence>
<evidence type="ECO:0000259" key="6">
    <source>
        <dbReference type="Pfam" id="PF03404"/>
    </source>
</evidence>
<dbReference type="InterPro" id="IPR036374">
    <property type="entry name" value="OxRdtase_Mopterin-bd_sf"/>
</dbReference>
<dbReference type="GO" id="GO:0008482">
    <property type="term" value="F:sulfite oxidase activity"/>
    <property type="evidence" value="ECO:0007669"/>
    <property type="project" value="TreeGrafter"/>
</dbReference>
<dbReference type="Pfam" id="PF00174">
    <property type="entry name" value="Oxidored_molyb"/>
    <property type="match status" value="1"/>
</dbReference>
<evidence type="ECO:0000259" key="5">
    <source>
        <dbReference type="Pfam" id="PF00174"/>
    </source>
</evidence>
<dbReference type="GO" id="GO:0005739">
    <property type="term" value="C:mitochondrion"/>
    <property type="evidence" value="ECO:0007669"/>
    <property type="project" value="TreeGrafter"/>
</dbReference>
<comment type="cofactor">
    <cofactor evidence="1">
        <name>Mo-molybdopterin</name>
        <dbReference type="ChEBI" id="CHEBI:71302"/>
    </cofactor>
</comment>
<reference evidence="8" key="1">
    <citation type="submission" date="2014-04" db="EMBL/GenBank/DDBJ databases">
        <title>Evolutionary Origins and Diversification of the Mycorrhizal Mutualists.</title>
        <authorList>
            <consortium name="DOE Joint Genome Institute"/>
            <consortium name="Mycorrhizal Genomics Consortium"/>
            <person name="Kohler A."/>
            <person name="Kuo A."/>
            <person name="Nagy L.G."/>
            <person name="Floudas D."/>
            <person name="Copeland A."/>
            <person name="Barry K.W."/>
            <person name="Cichocki N."/>
            <person name="Veneault-Fourrey C."/>
            <person name="LaButti K."/>
            <person name="Lindquist E.A."/>
            <person name="Lipzen A."/>
            <person name="Lundell T."/>
            <person name="Morin E."/>
            <person name="Murat C."/>
            <person name="Riley R."/>
            <person name="Ohm R."/>
            <person name="Sun H."/>
            <person name="Tunlid A."/>
            <person name="Henrissat B."/>
            <person name="Grigoriev I.V."/>
            <person name="Hibbett D.S."/>
            <person name="Martin F."/>
        </authorList>
    </citation>
    <scope>NUCLEOTIDE SEQUENCE [LARGE SCALE GENOMIC DNA]</scope>
    <source>
        <strain evidence="8">FD-334 SS-4</strain>
    </source>
</reference>